<dbReference type="SUPFAM" id="SSF51658">
    <property type="entry name" value="Xylose isomerase-like"/>
    <property type="match status" value="1"/>
</dbReference>
<name>A0A9D7FFF9_9RHOO</name>
<dbReference type="InterPro" id="IPR050417">
    <property type="entry name" value="Sugar_Epim/Isomerase"/>
</dbReference>
<evidence type="ECO:0000313" key="5">
    <source>
        <dbReference type="EMBL" id="MBK7424978.1"/>
    </source>
</evidence>
<organism evidence="5 6">
    <name type="scientific">Candidatus Propionivibrio dominans</name>
    <dbReference type="NCBI Taxonomy" id="2954373"/>
    <lineage>
        <taxon>Bacteria</taxon>
        <taxon>Pseudomonadati</taxon>
        <taxon>Pseudomonadota</taxon>
        <taxon>Betaproteobacteria</taxon>
        <taxon>Rhodocyclales</taxon>
        <taxon>Rhodocyclaceae</taxon>
        <taxon>Propionivibrio</taxon>
    </lineage>
</organism>
<dbReference type="Gene3D" id="3.20.20.150">
    <property type="entry name" value="Divalent-metal-dependent TIM barrel enzymes"/>
    <property type="match status" value="1"/>
</dbReference>
<evidence type="ECO:0000256" key="3">
    <source>
        <dbReference type="PIRSR" id="PIRSR006241-50"/>
    </source>
</evidence>
<gene>
    <name evidence="5" type="ORF">IPJ48_18905</name>
</gene>
<dbReference type="FunFam" id="3.20.20.150:FF:000007">
    <property type="entry name" value="Hydroxypyruvate isomerase"/>
    <property type="match status" value="1"/>
</dbReference>
<feature type="active site" description="Proton donor/acceptor" evidence="3">
    <location>
        <position position="143"/>
    </location>
</feature>
<evidence type="ECO:0000256" key="2">
    <source>
        <dbReference type="PIRNR" id="PIRNR006241"/>
    </source>
</evidence>
<dbReference type="PIRSF" id="PIRSF006241">
    <property type="entry name" value="HyI"/>
    <property type="match status" value="1"/>
</dbReference>
<dbReference type="InterPro" id="IPR026040">
    <property type="entry name" value="HyI-like"/>
</dbReference>
<dbReference type="InterPro" id="IPR013022">
    <property type="entry name" value="Xyl_isomerase-like_TIM-brl"/>
</dbReference>
<dbReference type="PANTHER" id="PTHR43489:SF6">
    <property type="entry name" value="HYDROXYPYRUVATE ISOMERASE-RELATED"/>
    <property type="match status" value="1"/>
</dbReference>
<dbReference type="NCBIfam" id="NF043033">
    <property type="entry name" value="OxoTetrIsom"/>
    <property type="match status" value="1"/>
</dbReference>
<dbReference type="EMBL" id="JADJNC010000060">
    <property type="protein sequence ID" value="MBK7424978.1"/>
    <property type="molecule type" value="Genomic_DNA"/>
</dbReference>
<comment type="similarity">
    <text evidence="2">Belongs to the hyi family.</text>
</comment>
<dbReference type="PANTHER" id="PTHR43489">
    <property type="entry name" value="ISOMERASE"/>
    <property type="match status" value="1"/>
</dbReference>
<keyword evidence="1 2" id="KW-0413">Isomerase</keyword>
<comment type="caution">
    <text evidence="5">The sequence shown here is derived from an EMBL/GenBank/DDBJ whole genome shotgun (WGS) entry which is preliminary data.</text>
</comment>
<evidence type="ECO:0000259" key="4">
    <source>
        <dbReference type="Pfam" id="PF01261"/>
    </source>
</evidence>
<sequence>MPRFAANLSMMFNEVPFPERFAAAAKAGFAAVEFLFPYDYPVADVTRWLKEAGLNSALFNMPPGDWAAGERGLASLPGREEEFRAGVVKSLDYALSMGTPTLHAMSGLLPEGAERSRHRAVLVDNLRHAAKALAEHGLTLVIEPINRRDIPGYFLNTQAEAHAIREEIGAANLKVQMDFYHAQIVEGDLSTTLKNNFEGIGHIQVASVPDRHEPDAGEINYRHLFRLLDELGYSGWVGCEYRPRGKTEDGLVWMKEMT</sequence>
<dbReference type="InterPro" id="IPR053398">
    <property type="entry name" value="HPT_OtnI_isomerases"/>
</dbReference>
<evidence type="ECO:0000256" key="1">
    <source>
        <dbReference type="ARBA" id="ARBA00023235"/>
    </source>
</evidence>
<proteinExistence type="inferred from homology"/>
<dbReference type="GO" id="GO:0046487">
    <property type="term" value="P:glyoxylate metabolic process"/>
    <property type="evidence" value="ECO:0007669"/>
    <property type="project" value="TreeGrafter"/>
</dbReference>
<dbReference type="Pfam" id="PF01261">
    <property type="entry name" value="AP_endonuc_2"/>
    <property type="match status" value="1"/>
</dbReference>
<dbReference type="InterPro" id="IPR036237">
    <property type="entry name" value="Xyl_isomerase-like_sf"/>
</dbReference>
<dbReference type="GO" id="GO:0008903">
    <property type="term" value="F:hydroxypyruvate isomerase activity"/>
    <property type="evidence" value="ECO:0007669"/>
    <property type="project" value="TreeGrafter"/>
</dbReference>
<reference evidence="5" key="1">
    <citation type="submission" date="2020-10" db="EMBL/GenBank/DDBJ databases">
        <title>Connecting structure to function with the recovery of over 1000 high-quality activated sludge metagenome-assembled genomes encoding full-length rRNA genes using long-read sequencing.</title>
        <authorList>
            <person name="Singleton C.M."/>
            <person name="Petriglieri F."/>
            <person name="Kristensen J.M."/>
            <person name="Kirkegaard R.H."/>
            <person name="Michaelsen T.Y."/>
            <person name="Andersen M.H."/>
            <person name="Karst S.M."/>
            <person name="Dueholm M.S."/>
            <person name="Nielsen P.H."/>
            <person name="Albertsen M."/>
        </authorList>
    </citation>
    <scope>NUCLEOTIDE SEQUENCE</scope>
    <source>
        <strain evidence="5">EsbW_18-Q3-R4-48_MAXAC.044</strain>
    </source>
</reference>
<dbReference type="AlphaFoldDB" id="A0A9D7FFF9"/>
<dbReference type="Proteomes" id="UP000886602">
    <property type="component" value="Unassembled WGS sequence"/>
</dbReference>
<feature type="active site" description="Proton donor/acceptor" evidence="3">
    <location>
        <position position="240"/>
    </location>
</feature>
<protein>
    <submittedName>
        <fullName evidence="5">Hydroxypyruvate isomerase family protein</fullName>
    </submittedName>
</protein>
<feature type="domain" description="Xylose isomerase-like TIM barrel" evidence="4">
    <location>
        <begin position="21"/>
        <end position="256"/>
    </location>
</feature>
<evidence type="ECO:0000313" key="6">
    <source>
        <dbReference type="Proteomes" id="UP000886602"/>
    </source>
</evidence>
<accession>A0A9D7FFF9</accession>